<comment type="caution">
    <text evidence="1">The sequence shown here is derived from an EMBL/GenBank/DDBJ whole genome shotgun (WGS) entry which is preliminary data.</text>
</comment>
<dbReference type="Gene3D" id="3.40.50.1110">
    <property type="entry name" value="SGNH hydrolase"/>
    <property type="match status" value="1"/>
</dbReference>
<evidence type="ECO:0000313" key="1">
    <source>
        <dbReference type="EMBL" id="GIE19375.1"/>
    </source>
</evidence>
<name>A0ABQ3ZLB4_9ACTN</name>
<reference evidence="1 2" key="1">
    <citation type="submission" date="2021-01" db="EMBL/GenBank/DDBJ databases">
        <title>Whole genome shotgun sequence of Actinoplanes humidus NBRC 14915.</title>
        <authorList>
            <person name="Komaki H."/>
            <person name="Tamura T."/>
        </authorList>
    </citation>
    <scope>NUCLEOTIDE SEQUENCE [LARGE SCALE GENOMIC DNA]</scope>
    <source>
        <strain evidence="1 2">NBRC 14915</strain>
    </source>
</reference>
<accession>A0ABQ3ZLB4</accession>
<evidence type="ECO:0008006" key="3">
    <source>
        <dbReference type="Google" id="ProtNLM"/>
    </source>
</evidence>
<gene>
    <name evidence="1" type="ORF">Ahu01nite_024770</name>
</gene>
<dbReference type="Proteomes" id="UP000603200">
    <property type="component" value="Unassembled WGS sequence"/>
</dbReference>
<sequence>MIGINDIWHAFGSHPDRAVPSAAEFDAVAVRTQDGFDEVLRSTASRDWAEDRIHPNRSGHAVIAEAYFSALEGVPKIGA</sequence>
<dbReference type="EMBL" id="BOMN01000029">
    <property type="protein sequence ID" value="GIE19375.1"/>
    <property type="molecule type" value="Genomic_DNA"/>
</dbReference>
<proteinExistence type="predicted"/>
<dbReference type="RefSeq" id="WP_239158797.1">
    <property type="nucleotide sequence ID" value="NZ_BAAATV010000005.1"/>
</dbReference>
<keyword evidence="2" id="KW-1185">Reference proteome</keyword>
<evidence type="ECO:0000313" key="2">
    <source>
        <dbReference type="Proteomes" id="UP000603200"/>
    </source>
</evidence>
<protein>
    <recommendedName>
        <fullName evidence="3">GDSL-like lipase/acylhydrolase family protein</fullName>
    </recommendedName>
</protein>
<organism evidence="1 2">
    <name type="scientific">Winogradskya humida</name>
    <dbReference type="NCBI Taxonomy" id="113566"/>
    <lineage>
        <taxon>Bacteria</taxon>
        <taxon>Bacillati</taxon>
        <taxon>Actinomycetota</taxon>
        <taxon>Actinomycetes</taxon>
        <taxon>Micromonosporales</taxon>
        <taxon>Micromonosporaceae</taxon>
        <taxon>Winogradskya</taxon>
    </lineage>
</organism>
<dbReference type="InterPro" id="IPR036514">
    <property type="entry name" value="SGNH_hydro_sf"/>
</dbReference>
<dbReference type="SUPFAM" id="SSF52266">
    <property type="entry name" value="SGNH hydrolase"/>
    <property type="match status" value="1"/>
</dbReference>